<accession>A0A1B8AHZ7</accession>
<dbReference type="PANTHER" id="PTHR34598:SF3">
    <property type="entry name" value="OXIDOREDUCTASE AN1597"/>
    <property type="match status" value="1"/>
</dbReference>
<proteinExistence type="inferred from homology"/>
<sequence>MSPSAVASTTHDEEQDDSAIESSMYYLDRTSLHDVEKPYSMRYLPEGIPQSNYKKVKCPMNAKSMRYYGVDSFRLNECGFQRIELKTKLSYDDFWDNQKVQEVYIEEVKDALKAELGAKHVHVLDYAVRKRHESFPISTGKEYEYDQPTALAHIDFTVEEVERMINILYGNRAEEVLKGGWQAINLWKPIKGPLNDWPLGLCDARSLDFETDTIPSDIVFDDFFTENLQVLYSSNLQWYYLPDQETWEALIFKSADSQTSQAPACAHSGFFNPHAKNGDLRENLYTLIIMARVVNGELTFLQRHDMYDTVKPYSLRYDPPDDIPRHKLQTEKKEVRIHDARGITPSLEVNGFMLTSVSTTMKYDDFRDEKLIETVYAKELEGHIKNLFGASVVKVIDYNVRRRHPKFPISTGKEYQYQQPANLVHIDFSPAEGINMLKRLYGNGADGILQHRWLIINAWRPLKGPLFDWPLAICDASTFEPHRDGQDSDAVYPEWAYEHVLVHKHENQKWYYFSAMLESETILFKCADSKIGAQGPCPHGAFQLKENSHEERTRESVESRAIVMWAPIDEFPPEVGVAYGKRE</sequence>
<dbReference type="InterPro" id="IPR044053">
    <property type="entry name" value="AsaB-like"/>
</dbReference>
<dbReference type="PANTHER" id="PTHR34598">
    <property type="entry name" value="BLL6449 PROTEIN"/>
    <property type="match status" value="1"/>
</dbReference>
<dbReference type="EMBL" id="LYXU01000004">
    <property type="protein sequence ID" value="OBS20183.1"/>
    <property type="molecule type" value="Genomic_DNA"/>
</dbReference>
<dbReference type="STRING" id="36050.A0A1B8AHZ7"/>
<reference evidence="2 3" key="1">
    <citation type="submission" date="2016-06" db="EMBL/GenBank/DDBJ databases">
        <title>Living apart together: crosstalk between the core and supernumerary genomes in a fungal plant pathogen.</title>
        <authorList>
            <person name="Vanheule A."/>
            <person name="Audenaert K."/>
            <person name="Warris S."/>
            <person name="Van De Geest H."/>
            <person name="Schijlen E."/>
            <person name="Hofte M."/>
            <person name="De Saeger S."/>
            <person name="Haesaert G."/>
            <person name="Waalwijk C."/>
            <person name="Van Der Lee T."/>
        </authorList>
    </citation>
    <scope>NUCLEOTIDE SEQUENCE [LARGE SCALE GENOMIC DNA]</scope>
    <source>
        <strain evidence="2 3">2516</strain>
    </source>
</reference>
<comment type="caution">
    <text evidence="2">The sequence shown here is derived from an EMBL/GenBank/DDBJ whole genome shotgun (WGS) entry which is preliminary data.</text>
</comment>
<protein>
    <submittedName>
        <fullName evidence="2">Uncharacterized protein</fullName>
    </submittedName>
</protein>
<dbReference type="Proteomes" id="UP000091967">
    <property type="component" value="Unassembled WGS sequence"/>
</dbReference>
<gene>
    <name evidence="2" type="ORF">FPOA_11905</name>
</gene>
<name>A0A1B8AHZ7_FUSPO</name>
<evidence type="ECO:0000313" key="2">
    <source>
        <dbReference type="EMBL" id="OBS20183.1"/>
    </source>
</evidence>
<evidence type="ECO:0000313" key="3">
    <source>
        <dbReference type="Proteomes" id="UP000091967"/>
    </source>
</evidence>
<dbReference type="GO" id="GO:0016491">
    <property type="term" value="F:oxidoreductase activity"/>
    <property type="evidence" value="ECO:0007669"/>
    <property type="project" value="InterPro"/>
</dbReference>
<dbReference type="NCBIfam" id="NF041278">
    <property type="entry name" value="CmcJ_NvfI_EfuI"/>
    <property type="match status" value="2"/>
</dbReference>
<comment type="similarity">
    <text evidence="1">Belongs to the asaB hydroxylase/desaturase family.</text>
</comment>
<evidence type="ECO:0000256" key="1">
    <source>
        <dbReference type="ARBA" id="ARBA00023604"/>
    </source>
</evidence>
<dbReference type="AlphaFoldDB" id="A0A1B8AHZ7"/>
<keyword evidence="3" id="KW-1185">Reference proteome</keyword>
<organism evidence="2 3">
    <name type="scientific">Fusarium poae</name>
    <dbReference type="NCBI Taxonomy" id="36050"/>
    <lineage>
        <taxon>Eukaryota</taxon>
        <taxon>Fungi</taxon>
        <taxon>Dikarya</taxon>
        <taxon>Ascomycota</taxon>
        <taxon>Pezizomycotina</taxon>
        <taxon>Sordariomycetes</taxon>
        <taxon>Hypocreomycetidae</taxon>
        <taxon>Hypocreales</taxon>
        <taxon>Nectriaceae</taxon>
        <taxon>Fusarium</taxon>
    </lineage>
</organism>